<dbReference type="PANTHER" id="PTHR11986">
    <property type="entry name" value="AMINOTRANSFERASE CLASS III"/>
    <property type="match status" value="1"/>
</dbReference>
<evidence type="ECO:0000256" key="6">
    <source>
        <dbReference type="RuleBase" id="RU003560"/>
    </source>
</evidence>
<keyword evidence="8" id="KW-1185">Reference proteome</keyword>
<name>A0A2G8SQ13_9APHY</name>
<comment type="cofactor">
    <cofactor evidence="1">
        <name>pyridoxal 5'-phosphate</name>
        <dbReference type="ChEBI" id="CHEBI:597326"/>
    </cofactor>
</comment>
<dbReference type="GO" id="GO:0008483">
    <property type="term" value="F:transaminase activity"/>
    <property type="evidence" value="ECO:0007669"/>
    <property type="project" value="UniProtKB-KW"/>
</dbReference>
<dbReference type="InterPro" id="IPR015422">
    <property type="entry name" value="PyrdxlP-dep_Trfase_small"/>
</dbReference>
<dbReference type="SUPFAM" id="SSF53383">
    <property type="entry name" value="PLP-dependent transferases"/>
    <property type="match status" value="1"/>
</dbReference>
<evidence type="ECO:0000256" key="5">
    <source>
        <dbReference type="ARBA" id="ARBA00022898"/>
    </source>
</evidence>
<keyword evidence="3" id="KW-0032">Aminotransferase</keyword>
<evidence type="ECO:0000313" key="7">
    <source>
        <dbReference type="EMBL" id="PIL35803.1"/>
    </source>
</evidence>
<dbReference type="FunFam" id="3.40.640.10:FF:000013">
    <property type="entry name" value="4-aminobutyrate aminotransferase"/>
    <property type="match status" value="1"/>
</dbReference>
<organism evidence="7 8">
    <name type="scientific">Ganoderma sinense ZZ0214-1</name>
    <dbReference type="NCBI Taxonomy" id="1077348"/>
    <lineage>
        <taxon>Eukaryota</taxon>
        <taxon>Fungi</taxon>
        <taxon>Dikarya</taxon>
        <taxon>Basidiomycota</taxon>
        <taxon>Agaricomycotina</taxon>
        <taxon>Agaricomycetes</taxon>
        <taxon>Polyporales</taxon>
        <taxon>Polyporaceae</taxon>
        <taxon>Ganoderma</taxon>
    </lineage>
</organism>
<accession>A0A2G8SQ13</accession>
<comment type="caution">
    <text evidence="7">The sequence shown here is derived from an EMBL/GenBank/DDBJ whole genome shotgun (WGS) entry which is preliminary data.</text>
</comment>
<dbReference type="PROSITE" id="PS00600">
    <property type="entry name" value="AA_TRANSFER_CLASS_3"/>
    <property type="match status" value="1"/>
</dbReference>
<proteinExistence type="inferred from homology"/>
<dbReference type="InterPro" id="IPR015421">
    <property type="entry name" value="PyrdxlP-dep_Trfase_major"/>
</dbReference>
<comment type="similarity">
    <text evidence="2 6">Belongs to the class-III pyridoxal-phosphate-dependent aminotransferase family.</text>
</comment>
<dbReference type="EMBL" id="AYKW01000002">
    <property type="protein sequence ID" value="PIL35803.1"/>
    <property type="molecule type" value="Genomic_DNA"/>
</dbReference>
<keyword evidence="4" id="KW-0808">Transferase</keyword>
<dbReference type="PIRSF" id="PIRSF000521">
    <property type="entry name" value="Transaminase_4ab_Lys_Orn"/>
    <property type="match status" value="1"/>
</dbReference>
<dbReference type="Pfam" id="PF00202">
    <property type="entry name" value="Aminotran_3"/>
    <property type="match status" value="1"/>
</dbReference>
<gene>
    <name evidence="7" type="ORF">GSI_01463</name>
</gene>
<keyword evidence="5 6" id="KW-0663">Pyridoxal phosphate</keyword>
<dbReference type="InterPro" id="IPR005814">
    <property type="entry name" value="Aminotrans_3"/>
</dbReference>
<reference evidence="7 8" key="1">
    <citation type="journal article" date="2015" name="Sci. Rep.">
        <title>Chromosome-level genome map provides insights into diverse defense mechanisms in the medicinal fungus Ganoderma sinense.</title>
        <authorList>
            <person name="Zhu Y."/>
            <person name="Xu J."/>
            <person name="Sun C."/>
            <person name="Zhou S."/>
            <person name="Xu H."/>
            <person name="Nelson D.R."/>
            <person name="Qian J."/>
            <person name="Song J."/>
            <person name="Luo H."/>
            <person name="Xiang L."/>
            <person name="Li Y."/>
            <person name="Xu Z."/>
            <person name="Ji A."/>
            <person name="Wang L."/>
            <person name="Lu S."/>
            <person name="Hayward A."/>
            <person name="Sun W."/>
            <person name="Li X."/>
            <person name="Schwartz D.C."/>
            <person name="Wang Y."/>
            <person name="Chen S."/>
        </authorList>
    </citation>
    <scope>NUCLEOTIDE SEQUENCE [LARGE SCALE GENOMIC DNA]</scope>
    <source>
        <strain evidence="7 8">ZZ0214-1</strain>
    </source>
</reference>
<dbReference type="AlphaFoldDB" id="A0A2G8SQ13"/>
<dbReference type="PANTHER" id="PTHR11986:SF79">
    <property type="entry name" value="ACETYLORNITHINE AMINOTRANSFERASE, MITOCHONDRIAL"/>
    <property type="match status" value="1"/>
</dbReference>
<dbReference type="InterPro" id="IPR049704">
    <property type="entry name" value="Aminotrans_3_PPA_site"/>
</dbReference>
<dbReference type="Proteomes" id="UP000230002">
    <property type="component" value="Unassembled WGS sequence"/>
</dbReference>
<dbReference type="GO" id="GO:0042802">
    <property type="term" value="F:identical protein binding"/>
    <property type="evidence" value="ECO:0007669"/>
    <property type="project" value="TreeGrafter"/>
</dbReference>
<evidence type="ECO:0000256" key="4">
    <source>
        <dbReference type="ARBA" id="ARBA00022679"/>
    </source>
</evidence>
<dbReference type="InterPro" id="IPR015424">
    <property type="entry name" value="PyrdxlP-dep_Trfase"/>
</dbReference>
<evidence type="ECO:0000256" key="1">
    <source>
        <dbReference type="ARBA" id="ARBA00001933"/>
    </source>
</evidence>
<dbReference type="OrthoDB" id="10260828at2759"/>
<protein>
    <submittedName>
        <fullName evidence="7">Uncharacterized protein</fullName>
    </submittedName>
</protein>
<dbReference type="STRING" id="1077348.A0A2G8SQ13"/>
<evidence type="ECO:0000256" key="3">
    <source>
        <dbReference type="ARBA" id="ARBA00022576"/>
    </source>
</evidence>
<evidence type="ECO:0000256" key="2">
    <source>
        <dbReference type="ARBA" id="ARBA00008954"/>
    </source>
</evidence>
<dbReference type="GO" id="GO:0030170">
    <property type="term" value="F:pyridoxal phosphate binding"/>
    <property type="evidence" value="ECO:0007669"/>
    <property type="project" value="InterPro"/>
</dbReference>
<evidence type="ECO:0000313" key="8">
    <source>
        <dbReference type="Proteomes" id="UP000230002"/>
    </source>
</evidence>
<dbReference type="InterPro" id="IPR050103">
    <property type="entry name" value="Class-III_PLP-dep_AT"/>
</dbReference>
<dbReference type="Gene3D" id="3.90.1150.10">
    <property type="entry name" value="Aspartate Aminotransferase, domain 1"/>
    <property type="match status" value="1"/>
</dbReference>
<dbReference type="Gene3D" id="3.40.640.10">
    <property type="entry name" value="Type I PLP-dependent aspartate aminotransferase-like (Major domain)"/>
    <property type="match status" value="1"/>
</dbReference>
<sequence length="471" mass="50271">MASTSTQSHESFVQFGKKHVTAGLGRVVDAVLTKGEGSYVTLGDGRKMLDFTCGIGVTNLGHCHPKISKAAADQCMKVVHVQCSIAFNQPYLELIERLLPMMPHPSLDSFFFWNSGSEGVEAGIKMARAFTGRQNIINMQGAYHGRTMGAMAVTKSKTIYSAGFHPLMPGAYTLPFPYWHQLGVDPSTPPSELSEMCLSQLNLLLAQASAPKDTAAIIIEPVLGEGGYVPAPPEFLHVGKSKGLTPAIAYLHGLREICDKHGIMLIIDEVQCGFGRTGKNYYTEYSGVRPDILLSAKGLANGFPLSAVISRKELTDKLAAGSMGGTYAGNAVSCAAAVASADAMKEEKILDNVNARSTELFAALNALRTDADAAVARAVLDVRGKGLMVAVEFASPTGTGPYDRFADPAVPAKLASRVAARCVEKGMLILTTSVYEVVRFIPPLNVSKEDLAEGVRIFEEAVREVVKEGKA</sequence>
<dbReference type="CDD" id="cd00610">
    <property type="entry name" value="OAT_like"/>
    <property type="match status" value="1"/>
</dbReference>